<dbReference type="SMART" id="SM00177">
    <property type="entry name" value="ARF"/>
    <property type="match status" value="1"/>
</dbReference>
<evidence type="ECO:0000256" key="4">
    <source>
        <dbReference type="ARBA" id="ARBA00022707"/>
    </source>
</evidence>
<keyword evidence="4" id="KW-0519">Myristate</keyword>
<dbReference type="EMBL" id="JYDH01000014">
    <property type="protein sequence ID" value="KRY40020.1"/>
    <property type="molecule type" value="Genomic_DNA"/>
</dbReference>
<keyword evidence="8" id="KW-0333">Golgi apparatus</keyword>
<evidence type="ECO:0000256" key="10">
    <source>
        <dbReference type="ARBA" id="ARBA00023288"/>
    </source>
</evidence>
<dbReference type="InterPro" id="IPR027417">
    <property type="entry name" value="P-loop_NTPase"/>
</dbReference>
<keyword evidence="13" id="KW-0460">Magnesium</keyword>
<comment type="similarity">
    <text evidence="2">Belongs to the small GTPase superfamily. Arf family.</text>
</comment>
<keyword evidence="13" id="KW-0479">Metal-binding</keyword>
<dbReference type="CDD" id="cd04150">
    <property type="entry name" value="Arf1_5_like"/>
    <property type="match status" value="1"/>
</dbReference>
<dbReference type="InterPro" id="IPR006689">
    <property type="entry name" value="Small_GTPase_ARF/SAR"/>
</dbReference>
<keyword evidence="5 12" id="KW-0547">Nucleotide-binding</keyword>
<dbReference type="PROSITE" id="PS51417">
    <property type="entry name" value="ARF"/>
    <property type="match status" value="1"/>
</dbReference>
<keyword evidence="14" id="KW-1133">Transmembrane helix</keyword>
<evidence type="ECO:0000256" key="3">
    <source>
        <dbReference type="ARBA" id="ARBA00022448"/>
    </source>
</evidence>
<dbReference type="GO" id="GO:0003924">
    <property type="term" value="F:GTPase activity"/>
    <property type="evidence" value="ECO:0007669"/>
    <property type="project" value="InterPro"/>
</dbReference>
<feature type="binding site" evidence="12">
    <location>
        <begin position="516"/>
        <end position="528"/>
    </location>
    <ligand>
        <name>GTP</name>
        <dbReference type="ChEBI" id="CHEBI:37565"/>
    </ligand>
</feature>
<dbReference type="PANTHER" id="PTHR11711">
    <property type="entry name" value="ADP RIBOSYLATION FACTOR-RELATED"/>
    <property type="match status" value="1"/>
</dbReference>
<keyword evidence="10" id="KW-0449">Lipoprotein</keyword>
<evidence type="ECO:0000256" key="13">
    <source>
        <dbReference type="PIRSR" id="PIRSR606689-2"/>
    </source>
</evidence>
<feature type="transmembrane region" description="Helical" evidence="14">
    <location>
        <begin position="374"/>
        <end position="399"/>
    </location>
</feature>
<feature type="domain" description="CFA20" evidence="15">
    <location>
        <begin position="60"/>
        <end position="223"/>
    </location>
</feature>
<dbReference type="FunFam" id="3.40.50.300:FF:000554">
    <property type="entry name" value="ADP-ribosylation factor 1"/>
    <property type="match status" value="1"/>
</dbReference>
<dbReference type="Pfam" id="PF05018">
    <property type="entry name" value="CFA20_dom"/>
    <property type="match status" value="1"/>
</dbReference>
<dbReference type="InterPro" id="IPR024156">
    <property type="entry name" value="Small_GTPase_ARF"/>
</dbReference>
<keyword evidence="14" id="KW-0472">Membrane</keyword>
<dbReference type="STRING" id="6334.A0A0V1BRX9"/>
<dbReference type="InterPro" id="IPR045872">
    <property type="entry name" value="Arf1-5-like"/>
</dbReference>
<dbReference type="Pfam" id="PF00025">
    <property type="entry name" value="Arf"/>
    <property type="match status" value="1"/>
</dbReference>
<comment type="subcellular location">
    <subcellularLocation>
        <location evidence="1">Golgi apparatus</location>
    </subcellularLocation>
</comment>
<sequence length="580" mass="65937">MTYFHCFLNILQFQELRVSNTCSSDVYFSREQIVGQLPSSSSWRAMLPRVKLLRIHVNNSVYQSGVLSLLSSVGSEPLQLWGKQVRNGHIKRIIDDEVESVVLEIAGLDIRSTYIVCPADANVNLGIKLPFLVLLVKNLGKDFSLEVELFLFYALFFSKTIDASKAVRRFRWSTFQEKPRQATIICTMPMRLSTGWNFLQINLADISRKLYSQPYRETRRIMLILKLYNLQISPKLNLMLCTHNVDDAIMGLFIILIHIQNRNLTEEACWSSQYSEIIPSITSSVTDVISGERSCIVMSVRTSSELKLHHIPTAVAKSSITSASTPKSTSLNFLMKSGSDDLYILTSFYDVSDTVQRCQSRMRSCTCLSVLHDVFYEMICMIFFIFLNFVMGNLFASLFKGLFGKKEVRILMVGLDAAGKTTILYKLKLGEIVTTIPTIGFNVETVEYKNISFTVWDVGGQDKIRPLWRHYFQNTQGLIFVVDSNDRERVGEARDELIRMLAEDELRDAVLLVFANKQGFQQFDLGVDLPNAMNAAEVTDKLGLHTLRNRSWYIQATCATSGDGLYEGLDWLSSQLKNRS</sequence>
<feature type="binding site" evidence="12">
    <location>
        <position position="460"/>
    </location>
    <ligand>
        <name>GTP</name>
        <dbReference type="ChEBI" id="CHEBI:37565"/>
    </ligand>
</feature>
<evidence type="ECO:0000256" key="8">
    <source>
        <dbReference type="ARBA" id="ARBA00023034"/>
    </source>
</evidence>
<keyword evidence="6" id="KW-0931">ER-Golgi transport</keyword>
<accession>A0A0V1BRX9</accession>
<dbReference type="SUPFAM" id="SSF52540">
    <property type="entry name" value="P-loop containing nucleoside triphosphate hydrolases"/>
    <property type="match status" value="1"/>
</dbReference>
<dbReference type="InterPro" id="IPR007714">
    <property type="entry name" value="CFA20_dom"/>
</dbReference>
<proteinExistence type="inferred from homology"/>
<dbReference type="Proteomes" id="UP000054776">
    <property type="component" value="Unassembled WGS sequence"/>
</dbReference>
<dbReference type="GO" id="GO:0016192">
    <property type="term" value="P:vesicle-mediated transport"/>
    <property type="evidence" value="ECO:0007669"/>
    <property type="project" value="UniProtKB-KW"/>
</dbReference>
<evidence type="ECO:0000256" key="7">
    <source>
        <dbReference type="ARBA" id="ARBA00022927"/>
    </source>
</evidence>
<evidence type="ECO:0000256" key="5">
    <source>
        <dbReference type="ARBA" id="ARBA00022741"/>
    </source>
</evidence>
<dbReference type="PRINTS" id="PR00328">
    <property type="entry name" value="SAR1GTPBP"/>
</dbReference>
<protein>
    <submittedName>
        <fullName evidence="16">ADP-ribosylation factor 1-like 2</fullName>
    </submittedName>
</protein>
<keyword evidence="7" id="KW-0653">Protein transport</keyword>
<evidence type="ECO:0000256" key="2">
    <source>
        <dbReference type="ARBA" id="ARBA00010290"/>
    </source>
</evidence>
<dbReference type="SMART" id="SM00178">
    <property type="entry name" value="SAR"/>
    <property type="match status" value="1"/>
</dbReference>
<organism evidence="16 17">
    <name type="scientific">Trichinella spiralis</name>
    <name type="common">Trichina worm</name>
    <dbReference type="NCBI Taxonomy" id="6334"/>
    <lineage>
        <taxon>Eukaryota</taxon>
        <taxon>Metazoa</taxon>
        <taxon>Ecdysozoa</taxon>
        <taxon>Nematoda</taxon>
        <taxon>Enoplea</taxon>
        <taxon>Dorylaimia</taxon>
        <taxon>Trichinellida</taxon>
        <taxon>Trichinellidae</taxon>
        <taxon>Trichinella</taxon>
    </lineage>
</organism>
<feature type="binding site" evidence="12">
    <location>
        <begin position="414"/>
        <end position="421"/>
    </location>
    <ligand>
        <name>GTP</name>
        <dbReference type="ChEBI" id="CHEBI:37565"/>
    </ligand>
</feature>
<name>A0A0V1BRX9_TRISP</name>
<keyword evidence="14" id="KW-0812">Transmembrane</keyword>
<dbReference type="OrthoDB" id="2011769at2759"/>
<evidence type="ECO:0000256" key="12">
    <source>
        <dbReference type="PIRSR" id="PIRSR606689-1"/>
    </source>
</evidence>
<feature type="binding site" evidence="13">
    <location>
        <position position="438"/>
    </location>
    <ligand>
        <name>Mg(2+)</name>
        <dbReference type="ChEBI" id="CHEBI:18420"/>
    </ligand>
</feature>
<keyword evidence="17" id="KW-1185">Reference proteome</keyword>
<comment type="caution">
    <text evidence="16">The sequence shown here is derived from an EMBL/GenBank/DDBJ whole genome shotgun (WGS) entry which is preliminary data.</text>
</comment>
<keyword evidence="3" id="KW-0813">Transport</keyword>
<evidence type="ECO:0000259" key="15">
    <source>
        <dbReference type="Pfam" id="PF05018"/>
    </source>
</evidence>
<evidence type="ECO:0000256" key="6">
    <source>
        <dbReference type="ARBA" id="ARBA00022892"/>
    </source>
</evidence>
<evidence type="ECO:0000256" key="9">
    <source>
        <dbReference type="ARBA" id="ARBA00023134"/>
    </source>
</evidence>
<reference evidence="16 17" key="1">
    <citation type="submission" date="2015-01" db="EMBL/GenBank/DDBJ databases">
        <title>Evolution of Trichinella species and genotypes.</title>
        <authorList>
            <person name="Korhonen P.K."/>
            <person name="Edoardo P."/>
            <person name="Giuseppe L.R."/>
            <person name="Gasser R.B."/>
        </authorList>
    </citation>
    <scope>NUCLEOTIDE SEQUENCE [LARGE SCALE GENOMIC DNA]</scope>
    <source>
        <strain evidence="16">ISS3</strain>
    </source>
</reference>
<dbReference type="AlphaFoldDB" id="A0A0V1BRX9"/>
<evidence type="ECO:0000313" key="16">
    <source>
        <dbReference type="EMBL" id="KRY40020.1"/>
    </source>
</evidence>
<evidence type="ECO:0000313" key="17">
    <source>
        <dbReference type="Proteomes" id="UP000054776"/>
    </source>
</evidence>
<feature type="binding site" evidence="13">
    <location>
        <position position="421"/>
    </location>
    <ligand>
        <name>Mg(2+)</name>
        <dbReference type="ChEBI" id="CHEBI:18420"/>
    </ligand>
</feature>
<dbReference type="Gene3D" id="3.40.50.300">
    <property type="entry name" value="P-loop containing nucleotide triphosphate hydrolases"/>
    <property type="match status" value="1"/>
</dbReference>
<dbReference type="GO" id="GO:0005525">
    <property type="term" value="F:GTP binding"/>
    <property type="evidence" value="ECO:0007669"/>
    <property type="project" value="UniProtKB-KW"/>
</dbReference>
<dbReference type="GO" id="GO:0046872">
    <property type="term" value="F:metal ion binding"/>
    <property type="evidence" value="ECO:0007669"/>
    <property type="project" value="UniProtKB-KW"/>
</dbReference>
<gene>
    <name evidence="16" type="primary">arf-1.2</name>
    <name evidence="16" type="ORF">T01_13924</name>
</gene>
<evidence type="ECO:0000256" key="1">
    <source>
        <dbReference type="ARBA" id="ARBA00004555"/>
    </source>
</evidence>
<dbReference type="GO" id="GO:0005794">
    <property type="term" value="C:Golgi apparatus"/>
    <property type="evidence" value="ECO:0007669"/>
    <property type="project" value="UniProtKB-SubCell"/>
</dbReference>
<dbReference type="NCBIfam" id="TIGR00231">
    <property type="entry name" value="small_GTP"/>
    <property type="match status" value="1"/>
</dbReference>
<keyword evidence="9 12" id="KW-0342">GTP-binding</keyword>
<dbReference type="InParanoid" id="A0A0V1BRX9"/>
<dbReference type="GO" id="GO:0015031">
    <property type="term" value="P:protein transport"/>
    <property type="evidence" value="ECO:0007669"/>
    <property type="project" value="UniProtKB-KW"/>
</dbReference>
<evidence type="ECO:0000256" key="14">
    <source>
        <dbReference type="SAM" id="Phobius"/>
    </source>
</evidence>
<evidence type="ECO:0000256" key="11">
    <source>
        <dbReference type="ARBA" id="ARBA00053326"/>
    </source>
</evidence>
<dbReference type="InterPro" id="IPR005225">
    <property type="entry name" value="Small_GTP-bd"/>
</dbReference>
<comment type="function">
    <text evidence="11">GTP-binding protein involved in protein trafficking; may modulate vesicle budding and uncoating within the Golgi apparatus.</text>
</comment>